<reference evidence="2" key="1">
    <citation type="submission" date="2016-10" db="EMBL/GenBank/DDBJ databases">
        <authorList>
            <person name="Varghese N."/>
            <person name="Submissions S."/>
        </authorList>
    </citation>
    <scope>NUCLEOTIDE SEQUENCE [LARGE SCALE GENOMIC DNA]</scope>
    <source>
        <strain evidence="2">CGMCC 1.12402</strain>
    </source>
</reference>
<keyword evidence="2" id="KW-1185">Reference proteome</keyword>
<name>A0A1I0RSS1_9BACT</name>
<dbReference type="Proteomes" id="UP000199437">
    <property type="component" value="Unassembled WGS sequence"/>
</dbReference>
<proteinExistence type="predicted"/>
<protein>
    <submittedName>
        <fullName evidence="1">Uncharacterized protein</fullName>
    </submittedName>
</protein>
<dbReference type="AlphaFoldDB" id="A0A1I0RSS1"/>
<dbReference type="EMBL" id="FOIR01000006">
    <property type="protein sequence ID" value="SEW44415.1"/>
    <property type="molecule type" value="Genomic_DNA"/>
</dbReference>
<evidence type="ECO:0000313" key="1">
    <source>
        <dbReference type="EMBL" id="SEW44415.1"/>
    </source>
</evidence>
<sequence>MTIISCSGTESISQYSKEVKLKEACEFEQRRNDGKVRNLLVKIESDGVNFLLTTEEYKYSPCNLNWDGLKVGDSLLISGSKKLMKPNEFWSGHPIKLVSAYQKE</sequence>
<accession>A0A1I0RSS1</accession>
<evidence type="ECO:0000313" key="2">
    <source>
        <dbReference type="Proteomes" id="UP000199437"/>
    </source>
</evidence>
<organism evidence="1 2">
    <name type="scientific">Roseivirga pacifica</name>
    <dbReference type="NCBI Taxonomy" id="1267423"/>
    <lineage>
        <taxon>Bacteria</taxon>
        <taxon>Pseudomonadati</taxon>
        <taxon>Bacteroidota</taxon>
        <taxon>Cytophagia</taxon>
        <taxon>Cytophagales</taxon>
        <taxon>Roseivirgaceae</taxon>
        <taxon>Roseivirga</taxon>
    </lineage>
</organism>
<gene>
    <name evidence="1" type="ORF">SAMN05216290_4079</name>
</gene>